<dbReference type="SUPFAM" id="SSF111283">
    <property type="entry name" value="Putative modulator of DNA gyrase, PmbA/TldD"/>
    <property type="match status" value="1"/>
</dbReference>
<feature type="domain" description="Metalloprotease TldD/E C-terminal" evidence="3">
    <location>
        <begin position="243"/>
        <end position="450"/>
    </location>
</feature>
<dbReference type="KEGG" id="lue:DCD74_06440"/>
<dbReference type="InterPro" id="IPR045570">
    <property type="entry name" value="Metalloprtase-TldD/E_cen_dom"/>
</dbReference>
<proteinExistence type="inferred from homology"/>
<dbReference type="InterPro" id="IPR036059">
    <property type="entry name" value="TldD/PmbA_sf"/>
</dbReference>
<evidence type="ECO:0000313" key="5">
    <source>
        <dbReference type="EMBL" id="AXA84377.1"/>
    </source>
</evidence>
<dbReference type="OrthoDB" id="9803618at2"/>
<organism evidence="5 6">
    <name type="scientific">Solilutibacter oculi</name>
    <dbReference type="NCBI Taxonomy" id="2698682"/>
    <lineage>
        <taxon>Bacteria</taxon>
        <taxon>Pseudomonadati</taxon>
        <taxon>Pseudomonadota</taxon>
        <taxon>Gammaproteobacteria</taxon>
        <taxon>Lysobacterales</taxon>
        <taxon>Lysobacteraceae</taxon>
        <taxon>Solilutibacter</taxon>
    </lineage>
</organism>
<feature type="domain" description="Metalloprotease TldD/E N-terminal" evidence="2">
    <location>
        <begin position="37"/>
        <end position="101"/>
    </location>
</feature>
<dbReference type="GO" id="GO:0006508">
    <property type="term" value="P:proteolysis"/>
    <property type="evidence" value="ECO:0007669"/>
    <property type="project" value="UniProtKB-KW"/>
</dbReference>
<dbReference type="InterPro" id="IPR047657">
    <property type="entry name" value="PmbA"/>
</dbReference>
<accession>A0A344J5R7</accession>
<dbReference type="GO" id="GO:0005829">
    <property type="term" value="C:cytosol"/>
    <property type="evidence" value="ECO:0007669"/>
    <property type="project" value="TreeGrafter"/>
</dbReference>
<dbReference type="AlphaFoldDB" id="A0A344J5R7"/>
<reference evidence="6" key="1">
    <citation type="submission" date="2018-05" db="EMBL/GenBank/DDBJ databases">
        <title>Luteimonas pekinense sp. nov., isolated from human Meibomian gland secretions, Beijing, China.</title>
        <authorList>
            <person name="Wen T."/>
            <person name="Bai H."/>
            <person name="Lv H."/>
        </authorList>
    </citation>
    <scope>NUCLEOTIDE SEQUENCE [LARGE SCALE GENOMIC DNA]</scope>
    <source>
        <strain evidence="6">83-4</strain>
    </source>
</reference>
<feature type="domain" description="Metalloprotease TldD/E central" evidence="4">
    <location>
        <begin position="129"/>
        <end position="235"/>
    </location>
</feature>
<comment type="similarity">
    <text evidence="1">Belongs to the peptidase U62 family.</text>
</comment>
<evidence type="ECO:0000259" key="2">
    <source>
        <dbReference type="Pfam" id="PF01523"/>
    </source>
</evidence>
<dbReference type="Pfam" id="PF01523">
    <property type="entry name" value="PmbA_TldD_1st"/>
    <property type="match status" value="1"/>
</dbReference>
<sequence>MPAHALAHDDSLARIATLEDTARRLLELARAQGASQAEVSCSESRGLNVGVRMGEVETVESNQDRGIGVTVYFGQRKGTASTGDVRDESLAATVAQACAIARHTEEDEAAGLADAALMATDLREFDTWHPAEVSADEAVSRALACEGAGRAVDARIGNSDGASFGSGQSLGVYANSHGFVGHERDSHYTLGCALIAGEGEAMQRDGWYSTALALDGVEDAASVGRRAAERALSRLDPRSVATTTMPVIFSAEVARSLIGHYVSAVSGGALYRRASFLCDSVGQPVFPDWFGIEENPFLPRGFRSAAFDAEGVATRRSHLVEGGIVQRYVLGSYSARKLGLASTANAGGVHNLEVTANAPGLDALLRGQSRALLVTELMGQGTNLITGDYSRGAAGFMVENGEIAYPVDGITIAGNLRTMFGAIEAVGGDIDPRSHIRTGSILVGQMTVAGS</sequence>
<dbReference type="NCBIfam" id="NF008268">
    <property type="entry name" value="PRK11040.1"/>
    <property type="match status" value="1"/>
</dbReference>
<dbReference type="InterPro" id="IPR035068">
    <property type="entry name" value="TldD/PmbA_N"/>
</dbReference>
<dbReference type="InterPro" id="IPR002510">
    <property type="entry name" value="Metalloprtase-TldD/E_N"/>
</dbReference>
<evidence type="ECO:0000259" key="3">
    <source>
        <dbReference type="Pfam" id="PF19289"/>
    </source>
</evidence>
<evidence type="ECO:0000313" key="6">
    <source>
        <dbReference type="Proteomes" id="UP000251842"/>
    </source>
</evidence>
<keyword evidence="5" id="KW-0482">Metalloprotease</keyword>
<keyword evidence="5" id="KW-0645">Protease</keyword>
<dbReference type="RefSeq" id="WP_112926590.1">
    <property type="nucleotide sequence ID" value="NZ_CP029556.1"/>
</dbReference>
<dbReference type="PANTHER" id="PTHR43421">
    <property type="entry name" value="METALLOPROTEASE PMBA"/>
    <property type="match status" value="1"/>
</dbReference>
<dbReference type="InterPro" id="IPR045569">
    <property type="entry name" value="Metalloprtase-TldD/E_C"/>
</dbReference>
<dbReference type="Pfam" id="PF19289">
    <property type="entry name" value="PmbA_TldD_3rd"/>
    <property type="match status" value="1"/>
</dbReference>
<protein>
    <submittedName>
        <fullName evidence="5">Metalloprotease PmbA</fullName>
    </submittedName>
</protein>
<keyword evidence="5" id="KW-0378">Hydrolase</keyword>
<dbReference type="GO" id="GO:0008237">
    <property type="term" value="F:metallopeptidase activity"/>
    <property type="evidence" value="ECO:0007669"/>
    <property type="project" value="UniProtKB-KW"/>
</dbReference>
<dbReference type="Gene3D" id="3.30.2290.10">
    <property type="entry name" value="PmbA/TldD superfamily"/>
    <property type="match status" value="1"/>
</dbReference>
<evidence type="ECO:0000259" key="4">
    <source>
        <dbReference type="Pfam" id="PF19290"/>
    </source>
</evidence>
<dbReference type="EMBL" id="CP029556">
    <property type="protein sequence ID" value="AXA84377.1"/>
    <property type="molecule type" value="Genomic_DNA"/>
</dbReference>
<name>A0A344J5R7_9GAMM</name>
<dbReference type="Proteomes" id="UP000251842">
    <property type="component" value="Chromosome"/>
</dbReference>
<keyword evidence="6" id="KW-1185">Reference proteome</keyword>
<evidence type="ECO:0000256" key="1">
    <source>
        <dbReference type="ARBA" id="ARBA00005836"/>
    </source>
</evidence>
<dbReference type="Pfam" id="PF19290">
    <property type="entry name" value="PmbA_TldD_2nd"/>
    <property type="match status" value="1"/>
</dbReference>
<dbReference type="PANTHER" id="PTHR43421:SF1">
    <property type="entry name" value="METALLOPROTEASE PMBA"/>
    <property type="match status" value="1"/>
</dbReference>
<gene>
    <name evidence="5" type="ORF">DCD74_06440</name>
</gene>